<feature type="region of interest" description="Disordered" evidence="1">
    <location>
        <begin position="172"/>
        <end position="385"/>
    </location>
</feature>
<keyword evidence="4" id="KW-1185">Reference proteome</keyword>
<reference evidence="3 4" key="1">
    <citation type="submission" date="2024-05" db="EMBL/GenBank/DDBJ databases">
        <title>Culex pipiens pipiens assembly and annotation.</title>
        <authorList>
            <person name="Alout H."/>
            <person name="Durand T."/>
        </authorList>
    </citation>
    <scope>NUCLEOTIDE SEQUENCE [LARGE SCALE GENOMIC DNA]</scope>
    <source>
        <strain evidence="3">HA-2024</strain>
        <tissue evidence="3">Whole body</tissue>
    </source>
</reference>
<dbReference type="Proteomes" id="UP001562425">
    <property type="component" value="Unassembled WGS sequence"/>
</dbReference>
<dbReference type="InterPro" id="IPR039136">
    <property type="entry name" value="NUFIP1-like"/>
</dbReference>
<evidence type="ECO:0000313" key="3">
    <source>
        <dbReference type="EMBL" id="KAL1375405.1"/>
    </source>
</evidence>
<dbReference type="PANTHER" id="PTHR13309">
    <property type="entry name" value="NUCLEAR FRAGILE X MENTAL RETARDATION PROTEIN INTERACTING PROTEIN 1"/>
    <property type="match status" value="1"/>
</dbReference>
<dbReference type="Pfam" id="PF10453">
    <property type="entry name" value="NUFIP1"/>
    <property type="match status" value="1"/>
</dbReference>
<feature type="compositionally biased region" description="Basic and acidic residues" evidence="1">
    <location>
        <begin position="172"/>
        <end position="195"/>
    </location>
</feature>
<protein>
    <recommendedName>
        <fullName evidence="2">FMR1-interacting protein 1 conserved domain-containing protein</fullName>
    </recommendedName>
</protein>
<dbReference type="PANTHER" id="PTHR13309:SF0">
    <property type="entry name" value="FMR1-INTERACTING PROTEIN NUFIP1"/>
    <property type="match status" value="1"/>
</dbReference>
<accession>A0ABD1CGH3</accession>
<dbReference type="AlphaFoldDB" id="A0ABD1CGH3"/>
<name>A0ABD1CGH3_CULPP</name>
<proteinExistence type="predicted"/>
<dbReference type="InterPro" id="IPR019496">
    <property type="entry name" value="NUFIP1_cons_dom"/>
</dbReference>
<feature type="domain" description="FMR1-interacting protein 1 conserved" evidence="2">
    <location>
        <begin position="172"/>
        <end position="222"/>
    </location>
</feature>
<comment type="caution">
    <text evidence="3">The sequence shown here is derived from an EMBL/GenBank/DDBJ whole genome shotgun (WGS) entry which is preliminary data.</text>
</comment>
<feature type="compositionally biased region" description="Basic and acidic residues" evidence="1">
    <location>
        <begin position="202"/>
        <end position="230"/>
    </location>
</feature>
<feature type="region of interest" description="Disordered" evidence="1">
    <location>
        <begin position="1"/>
        <end position="107"/>
    </location>
</feature>
<sequence>MSSNSKEPFRLPAPKFQDETNRSLDSFTKLRNPHFSTPSGMLLPRDKQPPPMYGPRGSTVPPRFLNQNQRGRGGGHRGGGYHNNQQRFRGPPPQRGGHNYNQGNSGGFERDVVPELLQINWALWCEKCDFNSRTEEELARHCAEHRGCDVEGCTFVGHPGVMKRHWRLVHDEQRQQEKAQTDTKQSPEEIDAWREQRRKRYPTKENVERRQQAQEERFSRGERIEEDKRRFANRNQQQQEPPREGGGGGPRNFRNEGGRGRKKFKQRKINGPTEESLENGEEDGRVGFKGTSGLKDYKEKVKTALSLLTGYGSDSGETSSEQEEEPPAEEKVDSKDDPALSEGEITEQDSATINPESLHISDKEAEEEGDRICTRSGTNARERAN</sequence>
<gene>
    <name evidence="3" type="ORF">pipiens_017507</name>
</gene>
<dbReference type="EMBL" id="JBEHCU010012507">
    <property type="protein sequence ID" value="KAL1375405.1"/>
    <property type="molecule type" value="Genomic_DNA"/>
</dbReference>
<feature type="compositionally biased region" description="Basic and acidic residues" evidence="1">
    <location>
        <begin position="328"/>
        <end position="338"/>
    </location>
</feature>
<evidence type="ECO:0000259" key="2">
    <source>
        <dbReference type="Pfam" id="PF10453"/>
    </source>
</evidence>
<evidence type="ECO:0000256" key="1">
    <source>
        <dbReference type="SAM" id="MobiDB-lite"/>
    </source>
</evidence>
<evidence type="ECO:0000313" key="4">
    <source>
        <dbReference type="Proteomes" id="UP001562425"/>
    </source>
</evidence>
<organism evidence="3 4">
    <name type="scientific">Culex pipiens pipiens</name>
    <name type="common">Northern house mosquito</name>
    <dbReference type="NCBI Taxonomy" id="38569"/>
    <lineage>
        <taxon>Eukaryota</taxon>
        <taxon>Metazoa</taxon>
        <taxon>Ecdysozoa</taxon>
        <taxon>Arthropoda</taxon>
        <taxon>Hexapoda</taxon>
        <taxon>Insecta</taxon>
        <taxon>Pterygota</taxon>
        <taxon>Neoptera</taxon>
        <taxon>Endopterygota</taxon>
        <taxon>Diptera</taxon>
        <taxon>Nematocera</taxon>
        <taxon>Culicoidea</taxon>
        <taxon>Culicidae</taxon>
        <taxon>Culicinae</taxon>
        <taxon>Culicini</taxon>
        <taxon>Culex</taxon>
        <taxon>Culex</taxon>
    </lineage>
</organism>